<evidence type="ECO:0000313" key="7">
    <source>
        <dbReference type="Proteomes" id="UP000245911"/>
    </source>
</evidence>
<evidence type="ECO:0000256" key="2">
    <source>
        <dbReference type="ARBA" id="ARBA00022723"/>
    </source>
</evidence>
<reference evidence="6 7" key="1">
    <citation type="submission" date="2018-04" db="EMBL/GenBank/DDBJ databases">
        <title>Pararhodobacter oceanense sp. nov., isolated from marine intertidal sediment.</title>
        <authorList>
            <person name="Wang X.-L."/>
            <person name="Du Z.-J."/>
        </authorList>
    </citation>
    <scope>NUCLEOTIDE SEQUENCE [LARGE SCALE GENOMIC DNA]</scope>
    <source>
        <strain evidence="6 7">AM505</strain>
    </source>
</reference>
<organism evidence="6 7">
    <name type="scientific">Pararhodobacter oceanensis</name>
    <dbReference type="NCBI Taxonomy" id="2172121"/>
    <lineage>
        <taxon>Bacteria</taxon>
        <taxon>Pseudomonadati</taxon>
        <taxon>Pseudomonadota</taxon>
        <taxon>Alphaproteobacteria</taxon>
        <taxon>Rhodobacterales</taxon>
        <taxon>Paracoccaceae</taxon>
        <taxon>Pararhodobacter</taxon>
    </lineage>
</organism>
<dbReference type="InterPro" id="IPR001235">
    <property type="entry name" value="Copper_blue_Plastocyanin"/>
</dbReference>
<dbReference type="InterPro" id="IPR028871">
    <property type="entry name" value="BlueCu_1_BS"/>
</dbReference>
<keyword evidence="7" id="KW-1185">Reference proteome</keyword>
<dbReference type="AlphaFoldDB" id="A0A2T8HUS9"/>
<keyword evidence="1" id="KW-0813">Transport</keyword>
<dbReference type="SUPFAM" id="SSF49503">
    <property type="entry name" value="Cupredoxins"/>
    <property type="match status" value="1"/>
</dbReference>
<dbReference type="EMBL" id="QDKM01000003">
    <property type="protein sequence ID" value="PVH29156.1"/>
    <property type="molecule type" value="Genomic_DNA"/>
</dbReference>
<keyword evidence="4" id="KW-0186">Copper</keyword>
<comment type="caution">
    <text evidence="6">The sequence shown here is derived from an EMBL/GenBank/DDBJ whole genome shotgun (WGS) entry which is preliminary data.</text>
</comment>
<evidence type="ECO:0000313" key="6">
    <source>
        <dbReference type="EMBL" id="PVH29156.1"/>
    </source>
</evidence>
<feature type="domain" description="Blue (type 1) copper" evidence="5">
    <location>
        <begin position="42"/>
        <end position="136"/>
    </location>
</feature>
<dbReference type="Pfam" id="PF00127">
    <property type="entry name" value="Copper-bind"/>
    <property type="match status" value="1"/>
</dbReference>
<dbReference type="InterPro" id="IPR052721">
    <property type="entry name" value="ET_Amicyanin"/>
</dbReference>
<evidence type="ECO:0000259" key="5">
    <source>
        <dbReference type="Pfam" id="PF00127"/>
    </source>
</evidence>
<dbReference type="OrthoDB" id="7510199at2"/>
<dbReference type="PROSITE" id="PS00196">
    <property type="entry name" value="COPPER_BLUE"/>
    <property type="match status" value="1"/>
</dbReference>
<evidence type="ECO:0000256" key="3">
    <source>
        <dbReference type="ARBA" id="ARBA00022982"/>
    </source>
</evidence>
<name>A0A2T8HUS9_9RHOB</name>
<dbReference type="InterPro" id="IPR000923">
    <property type="entry name" value="BlueCu_1"/>
</dbReference>
<sequence length="179" mass="19102">MITNRRGFIAIGGGALATLSLPLSLAKPLRAQPVEVIEMRGTARGERVWFRPYGLSVAPGTTIRFVNRDAGNGHTATAYHPDNFDRSSRIPDVAEAWDSGFLLPDESFDVTLTAPGVYDYYCLPHEMAAMVGRIVVGQPEDAGWQGPSADTEDVSPEVLAALPPVADILAQGRIGPEGA</sequence>
<dbReference type="PRINTS" id="PR00156">
    <property type="entry name" value="COPPERBLUE"/>
</dbReference>
<evidence type="ECO:0000256" key="1">
    <source>
        <dbReference type="ARBA" id="ARBA00022448"/>
    </source>
</evidence>
<protein>
    <recommendedName>
        <fullName evidence="5">Blue (type 1) copper domain-containing protein</fullName>
    </recommendedName>
</protein>
<accession>A0A2T8HUS9</accession>
<dbReference type="GO" id="GO:0005507">
    <property type="term" value="F:copper ion binding"/>
    <property type="evidence" value="ECO:0007669"/>
    <property type="project" value="InterPro"/>
</dbReference>
<dbReference type="Proteomes" id="UP000245911">
    <property type="component" value="Unassembled WGS sequence"/>
</dbReference>
<dbReference type="Gene3D" id="2.60.40.420">
    <property type="entry name" value="Cupredoxins - blue copper proteins"/>
    <property type="match status" value="1"/>
</dbReference>
<evidence type="ECO:0000256" key="4">
    <source>
        <dbReference type="ARBA" id="ARBA00023008"/>
    </source>
</evidence>
<dbReference type="PANTHER" id="PTHR36507">
    <property type="entry name" value="BLL1555 PROTEIN"/>
    <property type="match status" value="1"/>
</dbReference>
<dbReference type="RefSeq" id="WP_116558154.1">
    <property type="nucleotide sequence ID" value="NZ_QDKM01000003.1"/>
</dbReference>
<keyword evidence="3" id="KW-0249">Electron transport</keyword>
<dbReference type="GO" id="GO:0009055">
    <property type="term" value="F:electron transfer activity"/>
    <property type="evidence" value="ECO:0007669"/>
    <property type="project" value="InterPro"/>
</dbReference>
<proteinExistence type="predicted"/>
<dbReference type="CDD" id="cd04220">
    <property type="entry name" value="Halocyanin"/>
    <property type="match status" value="1"/>
</dbReference>
<dbReference type="PANTHER" id="PTHR36507:SF1">
    <property type="entry name" value="BLL1555 PROTEIN"/>
    <property type="match status" value="1"/>
</dbReference>
<dbReference type="PROSITE" id="PS51318">
    <property type="entry name" value="TAT"/>
    <property type="match status" value="1"/>
</dbReference>
<keyword evidence="2" id="KW-0479">Metal-binding</keyword>
<dbReference type="InterPro" id="IPR006311">
    <property type="entry name" value="TAT_signal"/>
</dbReference>
<dbReference type="InterPro" id="IPR008972">
    <property type="entry name" value="Cupredoxin"/>
</dbReference>
<gene>
    <name evidence="6" type="ORF">DDE20_09050</name>
</gene>